<feature type="non-terminal residue" evidence="2">
    <location>
        <position position="1"/>
    </location>
</feature>
<dbReference type="AlphaFoldDB" id="A0A0L0UHS5"/>
<organism evidence="2 3">
    <name type="scientific">Puccinia striiformis f. sp. tritici PST-78</name>
    <dbReference type="NCBI Taxonomy" id="1165861"/>
    <lineage>
        <taxon>Eukaryota</taxon>
        <taxon>Fungi</taxon>
        <taxon>Dikarya</taxon>
        <taxon>Basidiomycota</taxon>
        <taxon>Pucciniomycotina</taxon>
        <taxon>Pucciniomycetes</taxon>
        <taxon>Pucciniales</taxon>
        <taxon>Pucciniaceae</taxon>
        <taxon>Puccinia</taxon>
    </lineage>
</organism>
<feature type="compositionally biased region" description="Low complexity" evidence="1">
    <location>
        <begin position="76"/>
        <end position="103"/>
    </location>
</feature>
<dbReference type="EMBL" id="AJIL01008695">
    <property type="protein sequence ID" value="KNE86657.1"/>
    <property type="molecule type" value="Genomic_DNA"/>
</dbReference>
<dbReference type="Proteomes" id="UP000054564">
    <property type="component" value="Unassembled WGS sequence"/>
</dbReference>
<evidence type="ECO:0000313" key="3">
    <source>
        <dbReference type="Proteomes" id="UP000054564"/>
    </source>
</evidence>
<evidence type="ECO:0000313" key="2">
    <source>
        <dbReference type="EMBL" id="KNE86657.1"/>
    </source>
</evidence>
<proteinExistence type="predicted"/>
<protein>
    <submittedName>
        <fullName evidence="2">Uncharacterized protein</fullName>
    </submittedName>
</protein>
<keyword evidence="3" id="KW-1185">Reference proteome</keyword>
<comment type="caution">
    <text evidence="2">The sequence shown here is derived from an EMBL/GenBank/DDBJ whole genome shotgun (WGS) entry which is preliminary data.</text>
</comment>
<feature type="region of interest" description="Disordered" evidence="1">
    <location>
        <begin position="71"/>
        <end position="103"/>
    </location>
</feature>
<gene>
    <name evidence="2" type="ORF">PSTG_19979</name>
</gene>
<accession>A0A0L0UHS5</accession>
<evidence type="ECO:0000256" key="1">
    <source>
        <dbReference type="SAM" id="MobiDB-lite"/>
    </source>
</evidence>
<sequence>GAVAVSVADGRVLGVERLVVDHARFHHLEVDLSGAPSEREAVAAIEEALAPLSEAAAERLVAVRVRLHGETPATIASRPTARGSPPRSRPPRTASTRTSGWSA</sequence>
<reference evidence="3" key="1">
    <citation type="submission" date="2014-03" db="EMBL/GenBank/DDBJ databases">
        <title>The Genome Sequence of Puccinia striiformis f. sp. tritici PST-78.</title>
        <authorList>
            <consortium name="The Broad Institute Genome Sequencing Platform"/>
            <person name="Cuomo C."/>
            <person name="Hulbert S."/>
            <person name="Chen X."/>
            <person name="Walker B."/>
            <person name="Young S.K."/>
            <person name="Zeng Q."/>
            <person name="Gargeya S."/>
            <person name="Fitzgerald M."/>
            <person name="Haas B."/>
            <person name="Abouelleil A."/>
            <person name="Alvarado L."/>
            <person name="Arachchi H.M."/>
            <person name="Berlin A.M."/>
            <person name="Chapman S.B."/>
            <person name="Goldberg J."/>
            <person name="Griggs A."/>
            <person name="Gujja S."/>
            <person name="Hansen M."/>
            <person name="Howarth C."/>
            <person name="Imamovic A."/>
            <person name="Larimer J."/>
            <person name="McCowan C."/>
            <person name="Montmayeur A."/>
            <person name="Murphy C."/>
            <person name="Neiman D."/>
            <person name="Pearson M."/>
            <person name="Priest M."/>
            <person name="Roberts A."/>
            <person name="Saif S."/>
            <person name="Shea T."/>
            <person name="Sisk P."/>
            <person name="Sykes S."/>
            <person name="Wortman J."/>
            <person name="Nusbaum C."/>
            <person name="Birren B."/>
        </authorList>
    </citation>
    <scope>NUCLEOTIDE SEQUENCE [LARGE SCALE GENOMIC DNA]</scope>
    <source>
        <strain evidence="3">race PST-78</strain>
    </source>
</reference>
<name>A0A0L0UHS5_9BASI</name>